<proteinExistence type="predicted"/>
<evidence type="ECO:0000313" key="1">
    <source>
        <dbReference type="EMBL" id="GEU88166.1"/>
    </source>
</evidence>
<accession>A0A6L2NPV9</accession>
<name>A0A6L2NPV9_TANCI</name>
<comment type="caution">
    <text evidence="1">The sequence shown here is derived from an EMBL/GenBank/DDBJ whole genome shotgun (WGS) entry which is preliminary data.</text>
</comment>
<dbReference type="AlphaFoldDB" id="A0A6L2NPV9"/>
<protein>
    <submittedName>
        <fullName evidence="1">Uncharacterized protein</fullName>
    </submittedName>
</protein>
<organism evidence="1">
    <name type="scientific">Tanacetum cinerariifolium</name>
    <name type="common">Dalmatian daisy</name>
    <name type="synonym">Chrysanthemum cinerariifolium</name>
    <dbReference type="NCBI Taxonomy" id="118510"/>
    <lineage>
        <taxon>Eukaryota</taxon>
        <taxon>Viridiplantae</taxon>
        <taxon>Streptophyta</taxon>
        <taxon>Embryophyta</taxon>
        <taxon>Tracheophyta</taxon>
        <taxon>Spermatophyta</taxon>
        <taxon>Magnoliopsida</taxon>
        <taxon>eudicotyledons</taxon>
        <taxon>Gunneridae</taxon>
        <taxon>Pentapetalae</taxon>
        <taxon>asterids</taxon>
        <taxon>campanulids</taxon>
        <taxon>Asterales</taxon>
        <taxon>Asteraceae</taxon>
        <taxon>Asteroideae</taxon>
        <taxon>Anthemideae</taxon>
        <taxon>Anthemidinae</taxon>
        <taxon>Tanacetum</taxon>
    </lineage>
</organism>
<gene>
    <name evidence="1" type="ORF">Tci_060144</name>
</gene>
<sequence>MLSGESRIGGKNVNSSMGLRLIGNLLEMSTLNIELLSQSFKSSNGITTSIWIGSLYIEMMTSSTNSRKAISKGFALNTLKTCCFSCIVIQRHVEDLQLGVKSYQKKLNLTKSDTYKSNLKRKEAYTTYSNPKGFIYQNKDKHNRLIRIDELHKFSDDTLNDVQTSLDDRLKGIRMQCLPQTIWRGSDKDRVVAMIQAINKQLKIRRIMRSLEKFVGGRLYEGDSRLLQRTI</sequence>
<reference evidence="1" key="1">
    <citation type="journal article" date="2019" name="Sci. Rep.">
        <title>Draft genome of Tanacetum cinerariifolium, the natural source of mosquito coil.</title>
        <authorList>
            <person name="Yamashiro T."/>
            <person name="Shiraishi A."/>
            <person name="Satake H."/>
            <person name="Nakayama K."/>
        </authorList>
    </citation>
    <scope>NUCLEOTIDE SEQUENCE</scope>
</reference>
<dbReference type="EMBL" id="BKCJ010009691">
    <property type="protein sequence ID" value="GEU88166.1"/>
    <property type="molecule type" value="Genomic_DNA"/>
</dbReference>